<evidence type="ECO:0000313" key="1">
    <source>
        <dbReference type="EMBL" id="MDT0304326.1"/>
    </source>
</evidence>
<dbReference type="Gene3D" id="3.40.50.620">
    <property type="entry name" value="HUPs"/>
    <property type="match status" value="1"/>
</dbReference>
<keyword evidence="2" id="KW-1185">Reference proteome</keyword>
<sequence length="415" mass="45652">MHDWNARVTLLFSAGARPLKPAPELTLAELLLANRLPPSLFQAYEVPGDGSLKPIPMTLTPGQVPQHHTVLLQCMRNTDIDALRPAEIETVRHADEPTTALLDFHYADDGKSPQHRAHLVDDTAMREIVFTKIADFLARHEIPVPLVAGISGGGDSSSLVQGVVRYTAEHGLDPSAVTCFTLVMDPLWPESAAQRARALCADAGFEHVVLHPEDTTALVGMSGSPRALWARFEQAYGADSSHFFGTFFVNLVGRALCAERAAGHLLVGYQREDVMAELLFLLMNGRRPLPFPRRRTGEVEVLMPVWDVPKSLLDACYPSVSESNYAERVDSTAVRRSSIYYLAHCLDALVPQMSLSLMSGIKSLMDETGGWQELSHVGTTPLLHTGYATTPEQSAMVELLLEHFPQWHSPTTHPQ</sequence>
<proteinExistence type="predicted"/>
<accession>A0ABU2KYE3</accession>
<organism evidence="1 2">
    <name type="scientific">Streptomonospora wellingtoniae</name>
    <dbReference type="NCBI Taxonomy" id="3075544"/>
    <lineage>
        <taxon>Bacteria</taxon>
        <taxon>Bacillati</taxon>
        <taxon>Actinomycetota</taxon>
        <taxon>Actinomycetes</taxon>
        <taxon>Streptosporangiales</taxon>
        <taxon>Nocardiopsidaceae</taxon>
        <taxon>Streptomonospora</taxon>
    </lineage>
</organism>
<evidence type="ECO:0000313" key="2">
    <source>
        <dbReference type="Proteomes" id="UP001183226"/>
    </source>
</evidence>
<gene>
    <name evidence="1" type="ORF">RM446_19590</name>
</gene>
<protein>
    <submittedName>
        <fullName evidence="1">Uncharacterized protein</fullName>
    </submittedName>
</protein>
<dbReference type="Proteomes" id="UP001183226">
    <property type="component" value="Unassembled WGS sequence"/>
</dbReference>
<dbReference type="SUPFAM" id="SSF52402">
    <property type="entry name" value="Adenine nucleotide alpha hydrolases-like"/>
    <property type="match status" value="1"/>
</dbReference>
<dbReference type="RefSeq" id="WP_311546822.1">
    <property type="nucleotide sequence ID" value="NZ_JAVREK010000023.1"/>
</dbReference>
<name>A0ABU2KYE3_9ACTN</name>
<dbReference type="InterPro" id="IPR014729">
    <property type="entry name" value="Rossmann-like_a/b/a_fold"/>
</dbReference>
<reference evidence="2" key="1">
    <citation type="submission" date="2023-07" db="EMBL/GenBank/DDBJ databases">
        <title>30 novel species of actinomycetes from the DSMZ collection.</title>
        <authorList>
            <person name="Nouioui I."/>
        </authorList>
    </citation>
    <scope>NUCLEOTIDE SEQUENCE [LARGE SCALE GENOMIC DNA]</scope>
    <source>
        <strain evidence="2">DSM 45055</strain>
    </source>
</reference>
<comment type="caution">
    <text evidence="1">The sequence shown here is derived from an EMBL/GenBank/DDBJ whole genome shotgun (WGS) entry which is preliminary data.</text>
</comment>
<dbReference type="EMBL" id="JAVREK010000023">
    <property type="protein sequence ID" value="MDT0304326.1"/>
    <property type="molecule type" value="Genomic_DNA"/>
</dbReference>